<accession>A0ABT7BGK6</accession>
<gene>
    <name evidence="4" type="ORF">PJF56_00915</name>
</gene>
<dbReference type="Pfam" id="PF10017">
    <property type="entry name" value="Methyltransf_33"/>
    <property type="match status" value="1"/>
</dbReference>
<dbReference type="InterPro" id="IPR017804">
    <property type="entry name" value="MeTrfase_EgtD-like"/>
</dbReference>
<keyword evidence="5" id="KW-1185">Reference proteome</keyword>
<evidence type="ECO:0000259" key="3">
    <source>
        <dbReference type="Pfam" id="PF10017"/>
    </source>
</evidence>
<dbReference type="Gene3D" id="3.40.50.150">
    <property type="entry name" value="Vaccinia Virus protein VP39"/>
    <property type="match status" value="1"/>
</dbReference>
<reference evidence="4 5" key="1">
    <citation type="submission" date="2023-01" db="EMBL/GenBank/DDBJ databases">
        <title>Novel diversity within Roseofilum (Cyanobacteria; Desertifilaceae) from marine benthic mats with descriptions of four novel species.</title>
        <authorList>
            <person name="Wang Y."/>
            <person name="Berthold D.E."/>
            <person name="Hu J."/>
            <person name="Lefler F.W."/>
            <person name="Laughinghouse H.D. IV."/>
        </authorList>
    </citation>
    <scope>NUCLEOTIDE SEQUENCE [LARGE SCALE GENOMIC DNA]</scope>
    <source>
        <strain evidence="4 5">BLCC-M91</strain>
    </source>
</reference>
<dbReference type="PANTHER" id="PTHR43397">
    <property type="entry name" value="ERGOTHIONEINE BIOSYNTHESIS PROTEIN 1"/>
    <property type="match status" value="1"/>
</dbReference>
<dbReference type="InterPro" id="IPR051128">
    <property type="entry name" value="EgtD_Methyltrsf_superfamily"/>
</dbReference>
<comment type="caution">
    <text evidence="4">The sequence shown here is derived from an EMBL/GenBank/DDBJ whole genome shotgun (WGS) entry which is preliminary data.</text>
</comment>
<organism evidence="4 5">
    <name type="scientific">Roseofilum halophilum BLCC-M91</name>
    <dbReference type="NCBI Taxonomy" id="3022259"/>
    <lineage>
        <taxon>Bacteria</taxon>
        <taxon>Bacillati</taxon>
        <taxon>Cyanobacteriota</taxon>
        <taxon>Cyanophyceae</taxon>
        <taxon>Desertifilales</taxon>
        <taxon>Desertifilaceae</taxon>
        <taxon>Roseofilum</taxon>
        <taxon>Roseofilum halophilum</taxon>
    </lineage>
</organism>
<proteinExistence type="predicted"/>
<name>A0ABT7BGK6_9CYAN</name>
<feature type="domain" description="Histidine-specific methyltransferase SAM-dependent" evidence="3">
    <location>
        <begin position="46"/>
        <end position="323"/>
    </location>
</feature>
<dbReference type="RefSeq" id="WP_283760743.1">
    <property type="nucleotide sequence ID" value="NZ_JAQPOK010000004.1"/>
</dbReference>
<evidence type="ECO:0000256" key="2">
    <source>
        <dbReference type="ARBA" id="ARBA00022679"/>
    </source>
</evidence>
<dbReference type="PIRSF" id="PIRSF018005">
    <property type="entry name" value="UCP018005"/>
    <property type="match status" value="1"/>
</dbReference>
<dbReference type="EMBL" id="JAQPOK010000004">
    <property type="protein sequence ID" value="MDJ1177413.1"/>
    <property type="molecule type" value="Genomic_DNA"/>
</dbReference>
<keyword evidence="1 4" id="KW-0489">Methyltransferase</keyword>
<protein>
    <submittedName>
        <fullName evidence="4">L-histidine N(Alpha)-methyltransferase</fullName>
        <ecNumber evidence="4">2.1.1.44</ecNumber>
    </submittedName>
</protein>
<dbReference type="InterPro" id="IPR019257">
    <property type="entry name" value="MeTrfase_dom"/>
</dbReference>
<dbReference type="EC" id="2.1.1.44" evidence="4"/>
<evidence type="ECO:0000313" key="5">
    <source>
        <dbReference type="Proteomes" id="UP001231370"/>
    </source>
</evidence>
<keyword evidence="2 4" id="KW-0808">Transferase</keyword>
<evidence type="ECO:0000256" key="1">
    <source>
        <dbReference type="ARBA" id="ARBA00022603"/>
    </source>
</evidence>
<dbReference type="Proteomes" id="UP001231370">
    <property type="component" value="Unassembled WGS sequence"/>
</dbReference>
<dbReference type="InterPro" id="IPR029063">
    <property type="entry name" value="SAM-dependent_MTases_sf"/>
</dbReference>
<sequence length="324" mass="36777">MTSITGDKKVINKLEQDAMEFLLGKLSGNLWPYLYGTPEDDNDPVRGGILYNEMLAGEKDYYLYKYEAKLFQSKGHLLTEKIGTNATFVELGPGSEQSIRLKTLPLLRSCHDLKGYLGIDISQDFVDKVVEVIRAELPNISVEGMQQDFTQLENIPEYEKPVVLFKGSTIANLRKEEVPVFIAQMKALIGKPHYLLLVHDANQDEKSLMEAYDTPKMALLMENIMFRLDRDTGVVGMKPEAFTYKPEWEPERHDLKHVLTATEPQTLELQGQTIEIAKGQKVHTLSSFKYPPEVFKSMIASVGYQSIDFILGDHNRMAAHLFQS</sequence>
<dbReference type="GO" id="GO:0052706">
    <property type="term" value="F:L-histidine N(alpha)-methyltransferase activity"/>
    <property type="evidence" value="ECO:0007669"/>
    <property type="project" value="UniProtKB-EC"/>
</dbReference>
<evidence type="ECO:0000313" key="4">
    <source>
        <dbReference type="EMBL" id="MDJ1177413.1"/>
    </source>
</evidence>
<dbReference type="GO" id="GO:0032259">
    <property type="term" value="P:methylation"/>
    <property type="evidence" value="ECO:0007669"/>
    <property type="project" value="UniProtKB-KW"/>
</dbReference>
<dbReference type="PANTHER" id="PTHR43397:SF1">
    <property type="entry name" value="ERGOTHIONEINE BIOSYNTHESIS PROTEIN 1"/>
    <property type="match status" value="1"/>
</dbReference>